<evidence type="ECO:0000313" key="1">
    <source>
        <dbReference type="EMBL" id="EKU12143.1"/>
    </source>
</evidence>
<gene>
    <name evidence="1" type="ORF">CSUNSWCD_83</name>
</gene>
<sequence length="41" mass="4684">MPVSGVTVVKSSRQPPRKKIGEKMRMFFKKNRANSFCIADL</sequence>
<dbReference type="Proteomes" id="UP000011939">
    <property type="component" value="Unassembled WGS sequence"/>
</dbReference>
<dbReference type="STRING" id="1244083.CSUNSWCD_83"/>
<name>M5ISX0_9BACT</name>
<evidence type="ECO:0000313" key="2">
    <source>
        <dbReference type="Proteomes" id="UP000011939"/>
    </source>
</evidence>
<proteinExistence type="predicted"/>
<dbReference type="AlphaFoldDB" id="M5ISX0"/>
<accession>M5ISX0</accession>
<comment type="caution">
    <text evidence="1">The sequence shown here is derived from an EMBL/GenBank/DDBJ whole genome shotgun (WGS) entry which is preliminary data.</text>
</comment>
<protein>
    <submittedName>
        <fullName evidence="1">Uncharacterized protein</fullName>
    </submittedName>
</protein>
<organism evidence="1 2">
    <name type="scientific">Campylobacter showae CSUNSWCD</name>
    <dbReference type="NCBI Taxonomy" id="1244083"/>
    <lineage>
        <taxon>Bacteria</taxon>
        <taxon>Pseudomonadati</taxon>
        <taxon>Campylobacterota</taxon>
        <taxon>Epsilonproteobacteria</taxon>
        <taxon>Campylobacterales</taxon>
        <taxon>Campylobacteraceae</taxon>
        <taxon>Campylobacter</taxon>
    </lineage>
</organism>
<reference evidence="1 2" key="1">
    <citation type="journal article" date="2013" name="Genome Announc.">
        <title>Genome Sequence of Campylobacter showae UNSWCD, Isolated from a Patient with Crohn's Disease.</title>
        <authorList>
            <person name="Tay A.P."/>
            <person name="Kaakoush N.O."/>
            <person name="Deshpande N.P."/>
            <person name="Chen Z."/>
            <person name="Mitchell H."/>
            <person name="Wilkins M.R."/>
        </authorList>
    </citation>
    <scope>NUCLEOTIDE SEQUENCE [LARGE SCALE GENOMIC DNA]</scope>
    <source>
        <strain evidence="1 2">CSUNSWCD</strain>
    </source>
</reference>
<dbReference type="EMBL" id="AMZQ01000001">
    <property type="protein sequence ID" value="EKU12143.1"/>
    <property type="molecule type" value="Genomic_DNA"/>
</dbReference>